<keyword evidence="2" id="KW-1185">Reference proteome</keyword>
<accession>A0ACA9LK44</accession>
<evidence type="ECO:0000313" key="1">
    <source>
        <dbReference type="EMBL" id="CAG8535370.1"/>
    </source>
</evidence>
<proteinExistence type="predicted"/>
<protein>
    <submittedName>
        <fullName evidence="1">13704_t:CDS:1</fullName>
    </submittedName>
</protein>
<organism evidence="1 2">
    <name type="scientific">Dentiscutata heterogama</name>
    <dbReference type="NCBI Taxonomy" id="1316150"/>
    <lineage>
        <taxon>Eukaryota</taxon>
        <taxon>Fungi</taxon>
        <taxon>Fungi incertae sedis</taxon>
        <taxon>Mucoromycota</taxon>
        <taxon>Glomeromycotina</taxon>
        <taxon>Glomeromycetes</taxon>
        <taxon>Diversisporales</taxon>
        <taxon>Gigasporaceae</taxon>
        <taxon>Dentiscutata</taxon>
    </lineage>
</organism>
<comment type="caution">
    <text evidence="1">The sequence shown here is derived from an EMBL/GenBank/DDBJ whole genome shotgun (WGS) entry which is preliminary data.</text>
</comment>
<gene>
    <name evidence="1" type="ORF">DHETER_LOCUS4556</name>
</gene>
<evidence type="ECO:0000313" key="2">
    <source>
        <dbReference type="Proteomes" id="UP000789702"/>
    </source>
</evidence>
<name>A0ACA9LK44_9GLOM</name>
<reference evidence="1" key="1">
    <citation type="submission" date="2021-06" db="EMBL/GenBank/DDBJ databases">
        <authorList>
            <person name="Kallberg Y."/>
            <person name="Tangrot J."/>
            <person name="Rosling A."/>
        </authorList>
    </citation>
    <scope>NUCLEOTIDE SEQUENCE</scope>
    <source>
        <strain evidence="1">IL203A</strain>
    </source>
</reference>
<sequence length="78" mass="8898">MTNWVLNSQGNNCTFKSLEDEPNHLLWPISVTAQEETATMDEANMSKEELLLIINSLLNSVNISDCLKYRGLKQKNRT</sequence>
<dbReference type="EMBL" id="CAJVPU010004596">
    <property type="protein sequence ID" value="CAG8535370.1"/>
    <property type="molecule type" value="Genomic_DNA"/>
</dbReference>
<dbReference type="Proteomes" id="UP000789702">
    <property type="component" value="Unassembled WGS sequence"/>
</dbReference>